<protein>
    <submittedName>
        <fullName evidence="1">Uncharacterized protein</fullName>
    </submittedName>
</protein>
<sequence length="69" mass="7421">MFLRNGSPLKSTPVPEKPRIPAAFQPLPLVIPPSGLMLVPELVPKIGVFPIPIPVDCPKPIPCPRPVIP</sequence>
<reference evidence="1 2" key="1">
    <citation type="submission" date="2015-01" db="EMBL/GenBank/DDBJ databases">
        <title>Evolution of Trichinella species and genotypes.</title>
        <authorList>
            <person name="Korhonen P.K."/>
            <person name="Edoardo P."/>
            <person name="Giuseppe L.R."/>
            <person name="Gasser R.B."/>
        </authorList>
    </citation>
    <scope>NUCLEOTIDE SEQUENCE [LARGE SCALE GENOMIC DNA]</scope>
    <source>
        <strain evidence="1">ISS470</strain>
    </source>
</reference>
<dbReference type="AlphaFoldDB" id="A0A0V1FF91"/>
<keyword evidence="2" id="KW-1185">Reference proteome</keyword>
<evidence type="ECO:0000313" key="2">
    <source>
        <dbReference type="Proteomes" id="UP000054995"/>
    </source>
</evidence>
<dbReference type="EMBL" id="JYDT01000111">
    <property type="protein sequence ID" value="KRY84565.1"/>
    <property type="molecule type" value="Genomic_DNA"/>
</dbReference>
<dbReference type="Proteomes" id="UP000054995">
    <property type="component" value="Unassembled WGS sequence"/>
</dbReference>
<proteinExistence type="predicted"/>
<organism evidence="1 2">
    <name type="scientific">Trichinella pseudospiralis</name>
    <name type="common">Parasitic roundworm</name>
    <dbReference type="NCBI Taxonomy" id="6337"/>
    <lineage>
        <taxon>Eukaryota</taxon>
        <taxon>Metazoa</taxon>
        <taxon>Ecdysozoa</taxon>
        <taxon>Nematoda</taxon>
        <taxon>Enoplea</taxon>
        <taxon>Dorylaimia</taxon>
        <taxon>Trichinellida</taxon>
        <taxon>Trichinellidae</taxon>
        <taxon>Trichinella</taxon>
    </lineage>
</organism>
<accession>A0A0V1FF91</accession>
<dbReference type="OrthoDB" id="10366177at2759"/>
<evidence type="ECO:0000313" key="1">
    <source>
        <dbReference type="EMBL" id="KRY84565.1"/>
    </source>
</evidence>
<gene>
    <name evidence="1" type="ORF">T4D_694</name>
</gene>
<comment type="caution">
    <text evidence="1">The sequence shown here is derived from an EMBL/GenBank/DDBJ whole genome shotgun (WGS) entry which is preliminary data.</text>
</comment>
<name>A0A0V1FF91_TRIPS</name>